<organism evidence="2 3">
    <name type="scientific">Parathielavia hyrcaniae</name>
    <dbReference type="NCBI Taxonomy" id="113614"/>
    <lineage>
        <taxon>Eukaryota</taxon>
        <taxon>Fungi</taxon>
        <taxon>Dikarya</taxon>
        <taxon>Ascomycota</taxon>
        <taxon>Pezizomycotina</taxon>
        <taxon>Sordariomycetes</taxon>
        <taxon>Sordariomycetidae</taxon>
        <taxon>Sordariales</taxon>
        <taxon>Chaetomiaceae</taxon>
        <taxon>Parathielavia</taxon>
    </lineage>
</organism>
<evidence type="ECO:0000256" key="1">
    <source>
        <dbReference type="SAM" id="MobiDB-lite"/>
    </source>
</evidence>
<evidence type="ECO:0000313" key="2">
    <source>
        <dbReference type="EMBL" id="KAK4101164.1"/>
    </source>
</evidence>
<feature type="compositionally biased region" description="Low complexity" evidence="1">
    <location>
        <begin position="157"/>
        <end position="176"/>
    </location>
</feature>
<keyword evidence="3" id="KW-1185">Reference proteome</keyword>
<dbReference type="Proteomes" id="UP001305647">
    <property type="component" value="Unassembled WGS sequence"/>
</dbReference>
<protein>
    <submittedName>
        <fullName evidence="2">Uncharacterized protein</fullName>
    </submittedName>
</protein>
<reference evidence="2" key="1">
    <citation type="journal article" date="2023" name="Mol. Phylogenet. Evol.">
        <title>Genome-scale phylogeny and comparative genomics of the fungal order Sordariales.</title>
        <authorList>
            <person name="Hensen N."/>
            <person name="Bonometti L."/>
            <person name="Westerberg I."/>
            <person name="Brannstrom I.O."/>
            <person name="Guillou S."/>
            <person name="Cros-Aarteil S."/>
            <person name="Calhoun S."/>
            <person name="Haridas S."/>
            <person name="Kuo A."/>
            <person name="Mondo S."/>
            <person name="Pangilinan J."/>
            <person name="Riley R."/>
            <person name="LaButti K."/>
            <person name="Andreopoulos B."/>
            <person name="Lipzen A."/>
            <person name="Chen C."/>
            <person name="Yan M."/>
            <person name="Daum C."/>
            <person name="Ng V."/>
            <person name="Clum A."/>
            <person name="Steindorff A."/>
            <person name="Ohm R.A."/>
            <person name="Martin F."/>
            <person name="Silar P."/>
            <person name="Natvig D.O."/>
            <person name="Lalanne C."/>
            <person name="Gautier V."/>
            <person name="Ament-Velasquez S.L."/>
            <person name="Kruys A."/>
            <person name="Hutchinson M.I."/>
            <person name="Powell A.J."/>
            <person name="Barry K."/>
            <person name="Miller A.N."/>
            <person name="Grigoriev I.V."/>
            <person name="Debuchy R."/>
            <person name="Gladieux P."/>
            <person name="Hiltunen Thoren M."/>
            <person name="Johannesson H."/>
        </authorList>
    </citation>
    <scope>NUCLEOTIDE SEQUENCE</scope>
    <source>
        <strain evidence="2">CBS 757.83</strain>
    </source>
</reference>
<sequence>MGYAHQLALREARIQGTCDFLDKQGISYSHNDVFKFFGTSRSTGWRILRQPRNQDARERHSVENRGRKKKLTAEMVAQIEKFIEDNGFDGRTITWAGLPAAAGVDVDVHGETVRRALKHLNLQTCNACEKKCRGSSGLREHQKNCLARSDHGTRMVNNNSNNNNNNNNTTNTNNTASNNRDMLQHIANEGSTLVYDHGYAQAEFIVNQDAVAYATGGHVSHGP</sequence>
<dbReference type="AlphaFoldDB" id="A0AAN6Q2Q4"/>
<dbReference type="EMBL" id="MU863636">
    <property type="protein sequence ID" value="KAK4101164.1"/>
    <property type="molecule type" value="Genomic_DNA"/>
</dbReference>
<proteinExistence type="predicted"/>
<gene>
    <name evidence="2" type="ORF">N658DRAFT_496456</name>
</gene>
<accession>A0AAN6Q2Q4</accession>
<dbReference type="SUPFAM" id="SSF46689">
    <property type="entry name" value="Homeodomain-like"/>
    <property type="match status" value="1"/>
</dbReference>
<evidence type="ECO:0000313" key="3">
    <source>
        <dbReference type="Proteomes" id="UP001305647"/>
    </source>
</evidence>
<dbReference type="InterPro" id="IPR009057">
    <property type="entry name" value="Homeodomain-like_sf"/>
</dbReference>
<reference evidence="2" key="2">
    <citation type="submission" date="2023-05" db="EMBL/GenBank/DDBJ databases">
        <authorList>
            <consortium name="Lawrence Berkeley National Laboratory"/>
            <person name="Steindorff A."/>
            <person name="Hensen N."/>
            <person name="Bonometti L."/>
            <person name="Westerberg I."/>
            <person name="Brannstrom I.O."/>
            <person name="Guillou S."/>
            <person name="Cros-Aarteil S."/>
            <person name="Calhoun S."/>
            <person name="Haridas S."/>
            <person name="Kuo A."/>
            <person name="Mondo S."/>
            <person name="Pangilinan J."/>
            <person name="Riley R."/>
            <person name="Labutti K."/>
            <person name="Andreopoulos B."/>
            <person name="Lipzen A."/>
            <person name="Chen C."/>
            <person name="Yanf M."/>
            <person name="Daum C."/>
            <person name="Ng V."/>
            <person name="Clum A."/>
            <person name="Ohm R."/>
            <person name="Martin F."/>
            <person name="Silar P."/>
            <person name="Natvig D."/>
            <person name="Lalanne C."/>
            <person name="Gautier V."/>
            <person name="Ament-Velasquez S.L."/>
            <person name="Kruys A."/>
            <person name="Hutchinson M.I."/>
            <person name="Powell A.J."/>
            <person name="Barry K."/>
            <person name="Miller A.N."/>
            <person name="Grigoriev I.V."/>
            <person name="Debuchy R."/>
            <person name="Gladieux P."/>
            <person name="Thoren M.H."/>
            <person name="Johannesson H."/>
        </authorList>
    </citation>
    <scope>NUCLEOTIDE SEQUENCE</scope>
    <source>
        <strain evidence="2">CBS 757.83</strain>
    </source>
</reference>
<name>A0AAN6Q2Q4_9PEZI</name>
<feature type="region of interest" description="Disordered" evidence="1">
    <location>
        <begin position="150"/>
        <end position="176"/>
    </location>
</feature>
<comment type="caution">
    <text evidence="2">The sequence shown here is derived from an EMBL/GenBank/DDBJ whole genome shotgun (WGS) entry which is preliminary data.</text>
</comment>